<evidence type="ECO:0000313" key="1">
    <source>
        <dbReference type="EMBL" id="MBW29941.1"/>
    </source>
</evidence>
<proteinExistence type="predicted"/>
<sequence>MCCVFFICYLHFAYGYPVSLTFFHLFSFSHYSDIHSQTAAYFSSTLCCCCCSLHGPWFQSIFLALSLTVPETNRSKNEENTFNKHFNRLLSPSTPLGRRRSRFRAFLRFTSVAESSGTSTTGRRC</sequence>
<reference evidence="1" key="1">
    <citation type="submission" date="2018-01" db="EMBL/GenBank/DDBJ databases">
        <title>An insight into the sialome of Amazonian anophelines.</title>
        <authorList>
            <person name="Ribeiro J.M."/>
            <person name="Scarpassa V."/>
            <person name="Calvo E."/>
        </authorList>
    </citation>
    <scope>NUCLEOTIDE SEQUENCE</scope>
    <source>
        <tissue evidence="1">Salivary glands</tissue>
    </source>
</reference>
<dbReference type="AlphaFoldDB" id="A0A2M3ZN30"/>
<accession>A0A2M3ZN30</accession>
<name>A0A2M3ZN30_9DIPT</name>
<protein>
    <submittedName>
        <fullName evidence="1">Putative secreted peptide</fullName>
    </submittedName>
</protein>
<organism evidence="1">
    <name type="scientific">Anopheles braziliensis</name>
    <dbReference type="NCBI Taxonomy" id="58242"/>
    <lineage>
        <taxon>Eukaryota</taxon>
        <taxon>Metazoa</taxon>
        <taxon>Ecdysozoa</taxon>
        <taxon>Arthropoda</taxon>
        <taxon>Hexapoda</taxon>
        <taxon>Insecta</taxon>
        <taxon>Pterygota</taxon>
        <taxon>Neoptera</taxon>
        <taxon>Endopterygota</taxon>
        <taxon>Diptera</taxon>
        <taxon>Nematocera</taxon>
        <taxon>Culicoidea</taxon>
        <taxon>Culicidae</taxon>
        <taxon>Anophelinae</taxon>
        <taxon>Anopheles</taxon>
    </lineage>
</organism>
<dbReference type="EMBL" id="GGFM01009190">
    <property type="protein sequence ID" value="MBW29941.1"/>
    <property type="molecule type" value="Transcribed_RNA"/>
</dbReference>